<sequence length="268" mass="29498">MEPRTLFTAADRAMRSCSLLRSRLASLNSTTPTTRAFSTSLMHNQSASEPISRAPAARWESQPPSATKPTIALGQGRMPFKLRHPSQPAFKVIADDAEGNAALDAMYVRLLGRGGELLLPHDIKWLAITHKSFDHGWQGSNDRLAFLGKRVMDVQISLALLAMPRTRHWGEDDVKEQSGLQGLENLTAVSKGRISERRRIAALARQVGISDVMRWKPRNVSDLQSSGVDTVLAHTLYSIIGALTLHRGGNTTVQLVKERLLAPLGLKR</sequence>
<dbReference type="PANTHER" id="PTHR28160">
    <property type="entry name" value="54S RIBOSOMAL PROTEIN L15, MITOCHONDRIAL"/>
    <property type="match status" value="1"/>
</dbReference>
<comment type="caution">
    <text evidence="3">The sequence shown here is derived from an EMBL/GenBank/DDBJ whole genome shotgun (WGS) entry which is preliminary data.</text>
</comment>
<gene>
    <name evidence="3" type="ORF">K461DRAFT_312759</name>
</gene>
<dbReference type="GO" id="GO:0005762">
    <property type="term" value="C:mitochondrial large ribosomal subunit"/>
    <property type="evidence" value="ECO:0007669"/>
    <property type="project" value="InterPro"/>
</dbReference>
<dbReference type="SUPFAM" id="SSF69065">
    <property type="entry name" value="RNase III domain-like"/>
    <property type="match status" value="1"/>
</dbReference>
<dbReference type="InterPro" id="IPR040030">
    <property type="entry name" value="Ribosomal_mL57"/>
</dbReference>
<dbReference type="InterPro" id="IPR000999">
    <property type="entry name" value="RNase_III_dom"/>
</dbReference>
<evidence type="ECO:0000256" key="1">
    <source>
        <dbReference type="SAM" id="MobiDB-lite"/>
    </source>
</evidence>
<dbReference type="PANTHER" id="PTHR28160:SF1">
    <property type="entry name" value="LARGE RIBOSOMAL SUBUNIT PROTEIN ML57"/>
    <property type="match status" value="1"/>
</dbReference>
<proteinExistence type="predicted"/>
<keyword evidence="4" id="KW-1185">Reference proteome</keyword>
<dbReference type="GO" id="GO:0004525">
    <property type="term" value="F:ribonuclease III activity"/>
    <property type="evidence" value="ECO:0007669"/>
    <property type="project" value="InterPro"/>
</dbReference>
<evidence type="ECO:0000313" key="4">
    <source>
        <dbReference type="Proteomes" id="UP000799439"/>
    </source>
</evidence>
<dbReference type="CDD" id="cd00593">
    <property type="entry name" value="RIBOc"/>
    <property type="match status" value="1"/>
</dbReference>
<evidence type="ECO:0000259" key="2">
    <source>
        <dbReference type="Pfam" id="PF14622"/>
    </source>
</evidence>
<dbReference type="GO" id="GO:0006396">
    <property type="term" value="P:RNA processing"/>
    <property type="evidence" value="ECO:0007669"/>
    <property type="project" value="InterPro"/>
</dbReference>
<protein>
    <recommendedName>
        <fullName evidence="2">RNase III domain-containing protein</fullName>
    </recommendedName>
</protein>
<organism evidence="3 4">
    <name type="scientific">Myriangium duriaei CBS 260.36</name>
    <dbReference type="NCBI Taxonomy" id="1168546"/>
    <lineage>
        <taxon>Eukaryota</taxon>
        <taxon>Fungi</taxon>
        <taxon>Dikarya</taxon>
        <taxon>Ascomycota</taxon>
        <taxon>Pezizomycotina</taxon>
        <taxon>Dothideomycetes</taxon>
        <taxon>Dothideomycetidae</taxon>
        <taxon>Myriangiales</taxon>
        <taxon>Myriangiaceae</taxon>
        <taxon>Myriangium</taxon>
    </lineage>
</organism>
<dbReference type="Gene3D" id="1.10.1520.10">
    <property type="entry name" value="Ribonuclease III domain"/>
    <property type="match status" value="1"/>
</dbReference>
<name>A0A9P4J6L7_9PEZI</name>
<accession>A0A9P4J6L7</accession>
<reference evidence="3" key="1">
    <citation type="journal article" date="2020" name="Stud. Mycol.">
        <title>101 Dothideomycetes genomes: a test case for predicting lifestyles and emergence of pathogens.</title>
        <authorList>
            <person name="Haridas S."/>
            <person name="Albert R."/>
            <person name="Binder M."/>
            <person name="Bloem J."/>
            <person name="Labutti K."/>
            <person name="Salamov A."/>
            <person name="Andreopoulos B."/>
            <person name="Baker S."/>
            <person name="Barry K."/>
            <person name="Bills G."/>
            <person name="Bluhm B."/>
            <person name="Cannon C."/>
            <person name="Castanera R."/>
            <person name="Culley D."/>
            <person name="Daum C."/>
            <person name="Ezra D."/>
            <person name="Gonzalez J."/>
            <person name="Henrissat B."/>
            <person name="Kuo A."/>
            <person name="Liang C."/>
            <person name="Lipzen A."/>
            <person name="Lutzoni F."/>
            <person name="Magnuson J."/>
            <person name="Mondo S."/>
            <person name="Nolan M."/>
            <person name="Ohm R."/>
            <person name="Pangilinan J."/>
            <person name="Park H.-J."/>
            <person name="Ramirez L."/>
            <person name="Alfaro M."/>
            <person name="Sun H."/>
            <person name="Tritt A."/>
            <person name="Yoshinaga Y."/>
            <person name="Zwiers L.-H."/>
            <person name="Turgeon B."/>
            <person name="Goodwin S."/>
            <person name="Spatafora J."/>
            <person name="Crous P."/>
            <person name="Grigoriev I."/>
        </authorList>
    </citation>
    <scope>NUCLEOTIDE SEQUENCE</scope>
    <source>
        <strain evidence="3">CBS 260.36</strain>
    </source>
</reference>
<dbReference type="Pfam" id="PF14622">
    <property type="entry name" value="Ribonucleas_3_3"/>
    <property type="match status" value="1"/>
</dbReference>
<dbReference type="EMBL" id="ML996085">
    <property type="protein sequence ID" value="KAF2153363.1"/>
    <property type="molecule type" value="Genomic_DNA"/>
</dbReference>
<feature type="domain" description="RNase III" evidence="2">
    <location>
        <begin position="122"/>
        <end position="263"/>
    </location>
</feature>
<feature type="compositionally biased region" description="Polar residues" evidence="1">
    <location>
        <begin position="40"/>
        <end position="49"/>
    </location>
</feature>
<dbReference type="GO" id="GO:0003735">
    <property type="term" value="F:structural constituent of ribosome"/>
    <property type="evidence" value="ECO:0007669"/>
    <property type="project" value="InterPro"/>
</dbReference>
<feature type="region of interest" description="Disordered" evidence="1">
    <location>
        <begin position="40"/>
        <end position="68"/>
    </location>
</feature>
<dbReference type="GO" id="GO:0032543">
    <property type="term" value="P:mitochondrial translation"/>
    <property type="evidence" value="ECO:0007669"/>
    <property type="project" value="InterPro"/>
</dbReference>
<dbReference type="Proteomes" id="UP000799439">
    <property type="component" value="Unassembled WGS sequence"/>
</dbReference>
<evidence type="ECO:0000313" key="3">
    <source>
        <dbReference type="EMBL" id="KAF2153363.1"/>
    </source>
</evidence>
<dbReference type="OrthoDB" id="2281895at2759"/>
<dbReference type="AlphaFoldDB" id="A0A9P4J6L7"/>
<dbReference type="InterPro" id="IPR036389">
    <property type="entry name" value="RNase_III_sf"/>
</dbReference>